<dbReference type="GO" id="GO:0005886">
    <property type="term" value="C:plasma membrane"/>
    <property type="evidence" value="ECO:0007669"/>
    <property type="project" value="UniProtKB-ARBA"/>
</dbReference>
<evidence type="ECO:0000256" key="7">
    <source>
        <dbReference type="ARBA" id="ARBA00023136"/>
    </source>
</evidence>
<keyword evidence="6 11" id="KW-1133">Transmembrane helix</keyword>
<evidence type="ECO:0000313" key="13">
    <source>
        <dbReference type="EMBL" id="CAI5776977.1"/>
    </source>
</evidence>
<comment type="similarity">
    <text evidence="2">Belongs to the type I cytokine receptor family. Type 2 subfamily.</text>
</comment>
<evidence type="ECO:0000256" key="8">
    <source>
        <dbReference type="ARBA" id="ARBA00023170"/>
    </source>
</evidence>
<name>A0AA35P9W5_9SAUR</name>
<dbReference type="Gene3D" id="2.60.40.10">
    <property type="entry name" value="Immunoglobulins"/>
    <property type="match status" value="1"/>
</dbReference>
<keyword evidence="8 13" id="KW-0675">Receptor</keyword>
<dbReference type="Proteomes" id="UP001178461">
    <property type="component" value="Chromosome 6"/>
</dbReference>
<gene>
    <name evidence="13" type="ORF">PODLI_1B026323</name>
</gene>
<evidence type="ECO:0000256" key="10">
    <source>
        <dbReference type="SAM" id="MobiDB-lite"/>
    </source>
</evidence>
<reference evidence="13" key="1">
    <citation type="submission" date="2022-12" db="EMBL/GenBank/DDBJ databases">
        <authorList>
            <person name="Alioto T."/>
            <person name="Alioto T."/>
            <person name="Gomez Garrido J."/>
        </authorList>
    </citation>
    <scope>NUCLEOTIDE SEQUENCE</scope>
</reference>
<dbReference type="AlphaFoldDB" id="A0AA35P9W5"/>
<organism evidence="13 14">
    <name type="scientific">Podarcis lilfordi</name>
    <name type="common">Lilford's wall lizard</name>
    <dbReference type="NCBI Taxonomy" id="74358"/>
    <lineage>
        <taxon>Eukaryota</taxon>
        <taxon>Metazoa</taxon>
        <taxon>Chordata</taxon>
        <taxon>Craniata</taxon>
        <taxon>Vertebrata</taxon>
        <taxon>Euteleostomi</taxon>
        <taxon>Lepidosauria</taxon>
        <taxon>Squamata</taxon>
        <taxon>Bifurcata</taxon>
        <taxon>Unidentata</taxon>
        <taxon>Episquamata</taxon>
        <taxon>Laterata</taxon>
        <taxon>Lacertibaenia</taxon>
        <taxon>Lacertidae</taxon>
        <taxon>Podarcis</taxon>
    </lineage>
</organism>
<evidence type="ECO:0000256" key="9">
    <source>
        <dbReference type="ARBA" id="ARBA00023180"/>
    </source>
</evidence>
<proteinExistence type="inferred from homology"/>
<comment type="subcellular location">
    <subcellularLocation>
        <location evidence="1">Membrane</location>
        <topology evidence="1">Single-pass type I membrane protein</topology>
    </subcellularLocation>
</comment>
<dbReference type="InterPro" id="IPR052672">
    <property type="entry name" value="Type1_Cytokine_Rcpt_Type2"/>
</dbReference>
<keyword evidence="3 11" id="KW-0812">Transmembrane</keyword>
<evidence type="ECO:0000256" key="11">
    <source>
        <dbReference type="SAM" id="Phobius"/>
    </source>
</evidence>
<keyword evidence="7 11" id="KW-0472">Membrane</keyword>
<evidence type="ECO:0000256" key="4">
    <source>
        <dbReference type="ARBA" id="ARBA00022729"/>
    </source>
</evidence>
<evidence type="ECO:0000256" key="3">
    <source>
        <dbReference type="ARBA" id="ARBA00022692"/>
    </source>
</evidence>
<evidence type="ECO:0000256" key="6">
    <source>
        <dbReference type="ARBA" id="ARBA00022989"/>
    </source>
</evidence>
<dbReference type="PANTHER" id="PTHR48423:SF1">
    <property type="entry name" value="INTERLEUKIN-27 RECEPTOR SUBUNIT ALPHA"/>
    <property type="match status" value="1"/>
</dbReference>
<dbReference type="InterPro" id="IPR036116">
    <property type="entry name" value="FN3_sf"/>
</dbReference>
<accession>A0AA35P9W5</accession>
<dbReference type="CDD" id="cd00063">
    <property type="entry name" value="FN3"/>
    <property type="match status" value="1"/>
</dbReference>
<feature type="region of interest" description="Disordered" evidence="10">
    <location>
        <begin position="253"/>
        <end position="273"/>
    </location>
</feature>
<dbReference type="PROSITE" id="PS50853">
    <property type="entry name" value="FN3"/>
    <property type="match status" value="1"/>
</dbReference>
<keyword evidence="9" id="KW-0325">Glycoprotein</keyword>
<keyword evidence="14" id="KW-1185">Reference proteome</keyword>
<dbReference type="PANTHER" id="PTHR48423">
    <property type="entry name" value="INTERLEUKIN-27 RECEPTOR SUBUNIT ALPHA"/>
    <property type="match status" value="1"/>
</dbReference>
<dbReference type="InterPro" id="IPR003961">
    <property type="entry name" value="FN3_dom"/>
</dbReference>
<dbReference type="EMBL" id="OX395131">
    <property type="protein sequence ID" value="CAI5776977.1"/>
    <property type="molecule type" value="Genomic_DNA"/>
</dbReference>
<keyword evidence="4" id="KW-0732">Signal</keyword>
<sequence>MQMNRDEQKGISLVWKPPQPIGKVVLWYIVEWTSADFRHGLVWKKVPIQNTTTYIKENVRMGHNFNISVYAVYQDGISKACSIPTLPGKTQDTYNDPGNMFAVTNGDGDDGGVLWGTGFGMFFLFIIILSLIATNIKRVKTAFWSITPKWLFEDYPRVQNSSVIKSLQGENGGITHNSTGLFIDHEDAVVTEVEETLVHKEYKVVDHKEETREAVLDNVNIPEDILFVGNSDTMEENGYKPQISSPAVLQDSTYEIHSQSPDKKPNTPALPVSSLIKDFPSPMATTWSIVGTNENTFLFDKISLVLNNSKSGQSNMVSSTDEEPHTPTENQWKPLLSDEDIQEQTLIPDELLSCLNAVNEDSSDIMSYFPQNVAK</sequence>
<evidence type="ECO:0000256" key="5">
    <source>
        <dbReference type="ARBA" id="ARBA00022737"/>
    </source>
</evidence>
<evidence type="ECO:0000256" key="2">
    <source>
        <dbReference type="ARBA" id="ARBA00008921"/>
    </source>
</evidence>
<protein>
    <submittedName>
        <fullName evidence="13">Interleukin-23 receptor</fullName>
    </submittedName>
</protein>
<dbReference type="SUPFAM" id="SSF49265">
    <property type="entry name" value="Fibronectin type III"/>
    <property type="match status" value="1"/>
</dbReference>
<dbReference type="InterPro" id="IPR013783">
    <property type="entry name" value="Ig-like_fold"/>
</dbReference>
<feature type="domain" description="Fibronectin type-III" evidence="12">
    <location>
        <begin position="1"/>
        <end position="93"/>
    </location>
</feature>
<feature type="transmembrane region" description="Helical" evidence="11">
    <location>
        <begin position="113"/>
        <end position="133"/>
    </location>
</feature>
<evidence type="ECO:0000259" key="12">
    <source>
        <dbReference type="PROSITE" id="PS50853"/>
    </source>
</evidence>
<feature type="region of interest" description="Disordered" evidence="10">
    <location>
        <begin position="312"/>
        <end position="336"/>
    </location>
</feature>
<evidence type="ECO:0000313" key="14">
    <source>
        <dbReference type="Proteomes" id="UP001178461"/>
    </source>
</evidence>
<keyword evidence="5" id="KW-0677">Repeat</keyword>
<evidence type="ECO:0000256" key="1">
    <source>
        <dbReference type="ARBA" id="ARBA00004479"/>
    </source>
</evidence>